<evidence type="ECO:0000313" key="2">
    <source>
        <dbReference type="Proteomes" id="UP001171529"/>
    </source>
</evidence>
<name>A0AAW7PQV1_9BACT</name>
<evidence type="ECO:0008006" key="3">
    <source>
        <dbReference type="Google" id="ProtNLM"/>
    </source>
</evidence>
<dbReference type="EMBL" id="JAPZDC010000003">
    <property type="protein sequence ID" value="MDN5063716.1"/>
    <property type="molecule type" value="Genomic_DNA"/>
</dbReference>
<reference evidence="1" key="2">
    <citation type="journal article" date="2023" name="Microorganisms">
        <title>Genomic Characterization of Arcobacter butzleri Strains Isolated from Various Sources in Lithuania.</title>
        <authorList>
            <person name="Uljanovas D."/>
            <person name="Golz G."/>
            <person name="Fleischmann S."/>
            <person name="Kudirkiene E."/>
            <person name="Kasetiene N."/>
            <person name="Grineviciene A."/>
            <person name="Tamuleviciene E."/>
            <person name="Aksomaitiene J."/>
            <person name="Alter T."/>
            <person name="Malakauskas M."/>
        </authorList>
    </citation>
    <scope>NUCLEOTIDE SEQUENCE</scope>
    <source>
        <strain evidence="1">RCM39</strain>
    </source>
</reference>
<evidence type="ECO:0000313" key="1">
    <source>
        <dbReference type="EMBL" id="MDN5063716.1"/>
    </source>
</evidence>
<organism evidence="1 2">
    <name type="scientific">Aliarcobacter butzleri</name>
    <dbReference type="NCBI Taxonomy" id="28197"/>
    <lineage>
        <taxon>Bacteria</taxon>
        <taxon>Pseudomonadati</taxon>
        <taxon>Campylobacterota</taxon>
        <taxon>Epsilonproteobacteria</taxon>
        <taxon>Campylobacterales</taxon>
        <taxon>Arcobacteraceae</taxon>
        <taxon>Aliarcobacter</taxon>
    </lineage>
</organism>
<dbReference type="AlphaFoldDB" id="A0AAW7PQV1"/>
<protein>
    <recommendedName>
        <fullName evidence="3">HTH cro/C1-type domain-containing protein</fullName>
    </recommendedName>
</protein>
<dbReference type="RefSeq" id="WP_301344506.1">
    <property type="nucleotide sequence ID" value="NZ_JAPZDB010000001.1"/>
</dbReference>
<proteinExistence type="predicted"/>
<dbReference type="InterPro" id="IPR010982">
    <property type="entry name" value="Lambda_DNA-bd_dom_sf"/>
</dbReference>
<sequence>MTKEKFDNLLKDLELTRQEFSNITGIAYSTINNWHDEKKPIPSWVDSWFENYIKAKDMDKVIDAIKPHIKE</sequence>
<gene>
    <name evidence="1" type="ORF">O8C91_05835</name>
</gene>
<dbReference type="GO" id="GO:0003677">
    <property type="term" value="F:DNA binding"/>
    <property type="evidence" value="ECO:0007669"/>
    <property type="project" value="InterPro"/>
</dbReference>
<dbReference type="Proteomes" id="UP001171529">
    <property type="component" value="Unassembled WGS sequence"/>
</dbReference>
<comment type="caution">
    <text evidence="1">The sequence shown here is derived from an EMBL/GenBank/DDBJ whole genome shotgun (WGS) entry which is preliminary data.</text>
</comment>
<accession>A0AAW7PQV1</accession>
<dbReference type="Gene3D" id="1.10.260.40">
    <property type="entry name" value="lambda repressor-like DNA-binding domains"/>
    <property type="match status" value="1"/>
</dbReference>
<reference evidence="1" key="1">
    <citation type="submission" date="2022-12" db="EMBL/GenBank/DDBJ databases">
        <authorList>
            <person name="Uljanovas D."/>
        </authorList>
    </citation>
    <scope>NUCLEOTIDE SEQUENCE</scope>
    <source>
        <strain evidence="1">RCM39</strain>
    </source>
</reference>